<dbReference type="KEGG" id="atx:GCD22_02662"/>
<organism evidence="3 4">
    <name type="scientific">Acidithiobacillus thiooxidans ATCC 19377</name>
    <dbReference type="NCBI Taxonomy" id="637390"/>
    <lineage>
        <taxon>Bacteria</taxon>
        <taxon>Pseudomonadati</taxon>
        <taxon>Pseudomonadota</taxon>
        <taxon>Acidithiobacillia</taxon>
        <taxon>Acidithiobacillales</taxon>
        <taxon>Acidithiobacillaceae</taxon>
        <taxon>Acidithiobacillus</taxon>
    </lineage>
</organism>
<dbReference type="EMBL" id="CP045571">
    <property type="protein sequence ID" value="QFX95895.1"/>
    <property type="molecule type" value="Genomic_DNA"/>
</dbReference>
<feature type="region of interest" description="Disordered" evidence="1">
    <location>
        <begin position="1"/>
        <end position="25"/>
    </location>
</feature>
<evidence type="ECO:0000313" key="2">
    <source>
        <dbReference type="EMBL" id="QFX95895.1"/>
    </source>
</evidence>
<dbReference type="Proteomes" id="UP000363590">
    <property type="component" value="Chromosome"/>
</dbReference>
<evidence type="ECO:0000256" key="1">
    <source>
        <dbReference type="SAM" id="MobiDB-lite"/>
    </source>
</evidence>
<accession>A0A5P9XUF4</accession>
<dbReference type="AlphaFoldDB" id="A0A5P9XUF4"/>
<gene>
    <name evidence="2" type="ORF">GCD22_01578</name>
    <name evidence="3" type="ORF">GCD22_02662</name>
</gene>
<name>A0A5P9XUF4_ACITH</name>
<dbReference type="EMBL" id="CP045571">
    <property type="protein sequence ID" value="QFX96826.1"/>
    <property type="molecule type" value="Genomic_DNA"/>
</dbReference>
<proteinExistence type="predicted"/>
<evidence type="ECO:0000313" key="3">
    <source>
        <dbReference type="EMBL" id="QFX96826.1"/>
    </source>
</evidence>
<sequence>MGTFLERKGIRGRIPDPAIGTPPRPRAQTMPLVMPWRQQVIHGKTLGGKDVSNEKAMTAPREGLGAQEDRPAPTRQGLQGLQSFLERRRLHIIGIGAETRIAPGAVGGIDTPPAQPAQGLRMAITDPQGRKGRRQGVAIELGIVSGARHLAHIHQFLHAVGPEHVDKFFQGTRAVADGPDSRRRPFSRNSANIAHHGQIPWRHWPPQTPMTPTPRTARCELAYWVVWQGAAYAVPYADLNCTKKHQSAFMLMC</sequence>
<protein>
    <submittedName>
        <fullName evidence="3">Uncharacterized protein</fullName>
    </submittedName>
</protein>
<evidence type="ECO:0000313" key="4">
    <source>
        <dbReference type="Proteomes" id="UP000363590"/>
    </source>
</evidence>
<dbReference type="KEGG" id="atx:GCD22_01578"/>
<reference evidence="3 4" key="1">
    <citation type="submission" date="2019-10" db="EMBL/GenBank/DDBJ databases">
        <authorList>
            <person name="Wang R."/>
        </authorList>
    </citation>
    <scope>NUCLEOTIDE SEQUENCE [LARGE SCALE GENOMIC DNA]</scope>
    <source>
        <strain evidence="3 4">ATCC 19377</strain>
    </source>
</reference>